<organism evidence="4 5">
    <name type="scientific">Malus baccata</name>
    <name type="common">Siberian crab apple</name>
    <name type="synonym">Pyrus baccata</name>
    <dbReference type="NCBI Taxonomy" id="106549"/>
    <lineage>
        <taxon>Eukaryota</taxon>
        <taxon>Viridiplantae</taxon>
        <taxon>Streptophyta</taxon>
        <taxon>Embryophyta</taxon>
        <taxon>Tracheophyta</taxon>
        <taxon>Spermatophyta</taxon>
        <taxon>Magnoliopsida</taxon>
        <taxon>eudicotyledons</taxon>
        <taxon>Gunneridae</taxon>
        <taxon>Pentapetalae</taxon>
        <taxon>rosids</taxon>
        <taxon>fabids</taxon>
        <taxon>Rosales</taxon>
        <taxon>Rosaceae</taxon>
        <taxon>Amygdaloideae</taxon>
        <taxon>Maleae</taxon>
        <taxon>Malus</taxon>
    </lineage>
</organism>
<dbReference type="InterPro" id="IPR000719">
    <property type="entry name" value="Prot_kinase_dom"/>
</dbReference>
<evidence type="ECO:0000256" key="1">
    <source>
        <dbReference type="ARBA" id="ARBA00022741"/>
    </source>
</evidence>
<dbReference type="PANTHER" id="PTHR27005">
    <property type="entry name" value="WALL-ASSOCIATED RECEPTOR KINASE-LIKE 21"/>
    <property type="match status" value="1"/>
</dbReference>
<comment type="caution">
    <text evidence="4">The sequence shown here is derived from an EMBL/GenBank/DDBJ whole genome shotgun (WGS) entry which is preliminary data.</text>
</comment>
<dbReference type="InterPro" id="IPR045274">
    <property type="entry name" value="WAK-like"/>
</dbReference>
<sequence>MLSRFRNNKYNREKKGCFLKNGAAMLEQLIHSFDGSCNPIRMYSERDLNKATNDYGWDGMIHRDWNSRLYKGVHKERQILVKKFEADSSSYMDPLELIANELAIASNMSKHKNVLKLLGCCLETELPTLIYEFPTKGNLSHHIYGDGASIPWPIRLKIAIEVAGAVAYLHYGMPKMIIHQDIKTGHIFIDQDYVAKLSEFRTSVPIPFGKTHVDVEVITGTHGCLAPEYAISGRTSEKSDVHSFGVLLCEIFAGKRWSDLLNWSMENDNNAGSSSYNDLEFTESENLCKTYLEAEVLEEENKKQVVECAKLIGRCLKTNPDERPIMTEVAQSLRVLGIYKECDGLGC</sequence>
<reference evidence="4 5" key="1">
    <citation type="journal article" date="2019" name="G3 (Bethesda)">
        <title>Sequencing of a Wild Apple (Malus baccata) Genome Unravels the Differences Between Cultivated and Wild Apple Species Regarding Disease Resistance and Cold Tolerance.</title>
        <authorList>
            <person name="Chen X."/>
        </authorList>
    </citation>
    <scope>NUCLEOTIDE SEQUENCE [LARGE SCALE GENOMIC DNA]</scope>
    <source>
        <strain evidence="5">cv. Shandingzi</strain>
        <tissue evidence="4">Leaves</tissue>
    </source>
</reference>
<dbReference type="AlphaFoldDB" id="A0A540MAM6"/>
<evidence type="ECO:0000313" key="4">
    <source>
        <dbReference type="EMBL" id="TQD95602.1"/>
    </source>
</evidence>
<dbReference type="InterPro" id="IPR011009">
    <property type="entry name" value="Kinase-like_dom_sf"/>
</dbReference>
<gene>
    <name evidence="4" type="ORF">C1H46_018750</name>
</gene>
<dbReference type="SUPFAM" id="SSF56112">
    <property type="entry name" value="Protein kinase-like (PK-like)"/>
    <property type="match status" value="1"/>
</dbReference>
<evidence type="ECO:0000259" key="3">
    <source>
        <dbReference type="PROSITE" id="PS50011"/>
    </source>
</evidence>
<dbReference type="Proteomes" id="UP000315295">
    <property type="component" value="Unassembled WGS sequence"/>
</dbReference>
<accession>A0A540MAM6</accession>
<dbReference type="InterPro" id="IPR001245">
    <property type="entry name" value="Ser-Thr/Tyr_kinase_cat_dom"/>
</dbReference>
<dbReference type="PANTHER" id="PTHR27005:SF522">
    <property type="entry name" value="NON-FUNCTIONAL PSEUDOKINASE ZED1-LIKE"/>
    <property type="match status" value="1"/>
</dbReference>
<feature type="domain" description="Protein kinase" evidence="3">
    <location>
        <begin position="55"/>
        <end position="336"/>
    </location>
</feature>
<dbReference type="GO" id="GO:0005886">
    <property type="term" value="C:plasma membrane"/>
    <property type="evidence" value="ECO:0007669"/>
    <property type="project" value="TreeGrafter"/>
</dbReference>
<keyword evidence="2" id="KW-0067">ATP-binding</keyword>
<dbReference type="Pfam" id="PF07714">
    <property type="entry name" value="PK_Tyr_Ser-Thr"/>
    <property type="match status" value="1"/>
</dbReference>
<dbReference type="PROSITE" id="PS50011">
    <property type="entry name" value="PROTEIN_KINASE_DOM"/>
    <property type="match status" value="1"/>
</dbReference>
<dbReference type="STRING" id="106549.A0A540MAM6"/>
<evidence type="ECO:0000313" key="5">
    <source>
        <dbReference type="Proteomes" id="UP000315295"/>
    </source>
</evidence>
<dbReference type="GO" id="GO:0005524">
    <property type="term" value="F:ATP binding"/>
    <property type="evidence" value="ECO:0007669"/>
    <property type="project" value="UniProtKB-KW"/>
</dbReference>
<dbReference type="EMBL" id="VIEB01000309">
    <property type="protein sequence ID" value="TQD95602.1"/>
    <property type="molecule type" value="Genomic_DNA"/>
</dbReference>
<keyword evidence="5" id="KW-1185">Reference proteome</keyword>
<evidence type="ECO:0000256" key="2">
    <source>
        <dbReference type="ARBA" id="ARBA00022840"/>
    </source>
</evidence>
<dbReference type="Gene3D" id="3.30.200.20">
    <property type="entry name" value="Phosphorylase Kinase, domain 1"/>
    <property type="match status" value="1"/>
</dbReference>
<name>A0A540MAM6_MALBA</name>
<dbReference type="GO" id="GO:0007166">
    <property type="term" value="P:cell surface receptor signaling pathway"/>
    <property type="evidence" value="ECO:0007669"/>
    <property type="project" value="InterPro"/>
</dbReference>
<proteinExistence type="predicted"/>
<dbReference type="GO" id="GO:0004674">
    <property type="term" value="F:protein serine/threonine kinase activity"/>
    <property type="evidence" value="ECO:0007669"/>
    <property type="project" value="TreeGrafter"/>
</dbReference>
<keyword evidence="1" id="KW-0547">Nucleotide-binding</keyword>
<protein>
    <recommendedName>
        <fullName evidence="3">Protein kinase domain-containing protein</fullName>
    </recommendedName>
</protein>
<dbReference type="Gene3D" id="1.10.510.10">
    <property type="entry name" value="Transferase(Phosphotransferase) domain 1"/>
    <property type="match status" value="1"/>
</dbReference>